<evidence type="ECO:0000256" key="1">
    <source>
        <dbReference type="ARBA" id="ARBA00008779"/>
    </source>
</evidence>
<sequence length="547" mass="62166">MLNSWLRNIFIGFLPVLGISCHSGNEQQKVFSKKPNIVIIMADDMGYSDLGCYGGEINTPHLDALAENGIRFTQFYNAARCCPTRASLLTGKYPHQVGLALNGQNLSNDAATIAEILKVNGYHTGMTGKWHLSRTRGIGNHQEQLRWLSHRKDSTVYAPLETYPSNRGFDEFWGVIWGVVNFFDPFSLVHNEEAITEIPDDFYFTDFITEKSVELIDRFSTDEKPFFLHVAHTAPHWPLHAPEEDILKYHGVYDEGWDILREKRYEKMVELGLFNPETAPLAANESGVAWDDYRHKTWEARHMEVHAAMVDRMDQGIGRIVEKLRETGQLDNTLIFFLSDNGASPERGYPPGFDRPGHKRTGDEITYIISSHDTIRPGSEGTWPYLGIHWAGAINSPFRYWKMQSYEGGINTPFIVHWPAGLKGKENSINHGVGHVIDILPTCLELAGAEYPSEINGLKTTPPEGNSLLPLFRQEIATTHDTLFWKHEGGKALRIGDWKIAALRDGDWELFNLAEDRTETKNLGSEFPEKVKGMEVEWQKHYVRLNQ</sequence>
<evidence type="ECO:0000256" key="2">
    <source>
        <dbReference type="ARBA" id="ARBA00022801"/>
    </source>
</evidence>
<dbReference type="FunFam" id="3.40.720.10:FF:000047">
    <property type="entry name" value="Arylsulfatase"/>
    <property type="match status" value="1"/>
</dbReference>
<comment type="similarity">
    <text evidence="1">Belongs to the sulfatase family.</text>
</comment>
<reference evidence="4" key="1">
    <citation type="journal article" date="2020" name="mSystems">
        <title>Genome- and Community-Level Interaction Insights into Carbon Utilization and Element Cycling Functions of Hydrothermarchaeota in Hydrothermal Sediment.</title>
        <authorList>
            <person name="Zhou Z."/>
            <person name="Liu Y."/>
            <person name="Xu W."/>
            <person name="Pan J."/>
            <person name="Luo Z.H."/>
            <person name="Li M."/>
        </authorList>
    </citation>
    <scope>NUCLEOTIDE SEQUENCE [LARGE SCALE GENOMIC DNA]</scope>
    <source>
        <strain evidence="4">SpSt-1217</strain>
    </source>
</reference>
<dbReference type="Pfam" id="PF00884">
    <property type="entry name" value="Sulfatase"/>
    <property type="match status" value="1"/>
</dbReference>
<feature type="domain" description="Sulfatase N-terminal" evidence="3">
    <location>
        <begin position="35"/>
        <end position="449"/>
    </location>
</feature>
<proteinExistence type="inferred from homology"/>
<dbReference type="SUPFAM" id="SSF53649">
    <property type="entry name" value="Alkaline phosphatase-like"/>
    <property type="match status" value="1"/>
</dbReference>
<evidence type="ECO:0000259" key="3">
    <source>
        <dbReference type="Pfam" id="PF00884"/>
    </source>
</evidence>
<gene>
    <name evidence="4" type="ORF">ENN90_00445</name>
</gene>
<dbReference type="CDD" id="cd16025">
    <property type="entry name" value="PAS_like"/>
    <property type="match status" value="1"/>
</dbReference>
<organism evidence="4">
    <name type="scientific">Mariniphaga anaerophila</name>
    <dbReference type="NCBI Taxonomy" id="1484053"/>
    <lineage>
        <taxon>Bacteria</taxon>
        <taxon>Pseudomonadati</taxon>
        <taxon>Bacteroidota</taxon>
        <taxon>Bacteroidia</taxon>
        <taxon>Marinilabiliales</taxon>
        <taxon>Prolixibacteraceae</taxon>
        <taxon>Mariniphaga</taxon>
    </lineage>
</organism>
<protein>
    <submittedName>
        <fullName evidence="4">Arylsulfatase</fullName>
    </submittedName>
</protein>
<dbReference type="PROSITE" id="PS51257">
    <property type="entry name" value="PROKAR_LIPOPROTEIN"/>
    <property type="match status" value="1"/>
</dbReference>
<dbReference type="GO" id="GO:0004065">
    <property type="term" value="F:arylsulfatase activity"/>
    <property type="evidence" value="ECO:0007669"/>
    <property type="project" value="TreeGrafter"/>
</dbReference>
<dbReference type="InterPro" id="IPR017850">
    <property type="entry name" value="Alkaline_phosphatase_core_sf"/>
</dbReference>
<accession>A0A831PPJ4</accession>
<dbReference type="InterPro" id="IPR000917">
    <property type="entry name" value="Sulfatase_N"/>
</dbReference>
<dbReference type="Gene3D" id="3.40.720.10">
    <property type="entry name" value="Alkaline Phosphatase, subunit A"/>
    <property type="match status" value="1"/>
</dbReference>
<dbReference type="EMBL" id="DSDK01000023">
    <property type="protein sequence ID" value="HDR50076.1"/>
    <property type="molecule type" value="Genomic_DNA"/>
</dbReference>
<evidence type="ECO:0000313" key="4">
    <source>
        <dbReference type="EMBL" id="HDR50076.1"/>
    </source>
</evidence>
<dbReference type="Proteomes" id="UP000886047">
    <property type="component" value="Unassembled WGS sequence"/>
</dbReference>
<comment type="caution">
    <text evidence="4">The sequence shown here is derived from an EMBL/GenBank/DDBJ whole genome shotgun (WGS) entry which is preliminary data.</text>
</comment>
<dbReference type="PANTHER" id="PTHR42693:SF53">
    <property type="entry name" value="ENDO-4-O-SULFATASE"/>
    <property type="match status" value="1"/>
</dbReference>
<dbReference type="PANTHER" id="PTHR42693">
    <property type="entry name" value="ARYLSULFATASE FAMILY MEMBER"/>
    <property type="match status" value="1"/>
</dbReference>
<dbReference type="Gene3D" id="3.30.1120.10">
    <property type="match status" value="1"/>
</dbReference>
<name>A0A831PPJ4_9BACT</name>
<dbReference type="AlphaFoldDB" id="A0A831PPJ4"/>
<dbReference type="InterPro" id="IPR050738">
    <property type="entry name" value="Sulfatase"/>
</dbReference>
<keyword evidence="2" id="KW-0378">Hydrolase</keyword>